<evidence type="ECO:0000313" key="3">
    <source>
        <dbReference type="Proteomes" id="UP000250043"/>
    </source>
</evidence>
<dbReference type="AlphaFoldDB" id="A0A8E2DLM7"/>
<gene>
    <name evidence="2" type="ORF">OBBRIDRAFT_547684</name>
</gene>
<keyword evidence="3" id="KW-1185">Reference proteome</keyword>
<name>A0A8E2DLM7_9APHY</name>
<proteinExistence type="predicted"/>
<protein>
    <submittedName>
        <fullName evidence="2">Uncharacterized protein</fullName>
    </submittedName>
</protein>
<organism evidence="2 3">
    <name type="scientific">Obba rivulosa</name>
    <dbReference type="NCBI Taxonomy" id="1052685"/>
    <lineage>
        <taxon>Eukaryota</taxon>
        <taxon>Fungi</taxon>
        <taxon>Dikarya</taxon>
        <taxon>Basidiomycota</taxon>
        <taxon>Agaricomycotina</taxon>
        <taxon>Agaricomycetes</taxon>
        <taxon>Polyporales</taxon>
        <taxon>Gelatoporiaceae</taxon>
        <taxon>Obba</taxon>
    </lineage>
</organism>
<sequence length="229" mass="25057">MAARQDRQEPAEMHTTTITGLCRNGKVAFAVLVHGDDVRLLFDASAADPRRAGPVAGVRLPCWCRLPSAPDRRTSTRSQLQLRPSRRHTTSRNCPCSLFLVGITPIQVPAHEPPMRTRDYAYTQGALLISPPSLASHIPFSLSFRTWTRMGRVPRTLGIWLKTCQRSSARPGPVLRGYAPTAGPDLCRLRTQDSSHVPLPASTPFAGGARDRDGRGVSSDTTVITRESP</sequence>
<dbReference type="OrthoDB" id="3268221at2759"/>
<accession>A0A8E2DLM7</accession>
<dbReference type="EMBL" id="KV722390">
    <property type="protein sequence ID" value="OCH91196.1"/>
    <property type="molecule type" value="Genomic_DNA"/>
</dbReference>
<feature type="compositionally biased region" description="Polar residues" evidence="1">
    <location>
        <begin position="218"/>
        <end position="229"/>
    </location>
</feature>
<reference evidence="2 3" key="1">
    <citation type="submission" date="2016-07" db="EMBL/GenBank/DDBJ databases">
        <title>Draft genome of the white-rot fungus Obba rivulosa 3A-2.</title>
        <authorList>
            <consortium name="DOE Joint Genome Institute"/>
            <person name="Miettinen O."/>
            <person name="Riley R."/>
            <person name="Acob R."/>
            <person name="Barry K."/>
            <person name="Cullen D."/>
            <person name="De Vries R."/>
            <person name="Hainaut M."/>
            <person name="Hatakka A."/>
            <person name="Henrissat B."/>
            <person name="Hilden K."/>
            <person name="Kuo R."/>
            <person name="Labutti K."/>
            <person name="Lipzen A."/>
            <person name="Makela M.R."/>
            <person name="Sandor L."/>
            <person name="Spatafora J.W."/>
            <person name="Grigoriev I.V."/>
            <person name="Hibbett D.S."/>
        </authorList>
    </citation>
    <scope>NUCLEOTIDE SEQUENCE [LARGE SCALE GENOMIC DNA]</scope>
    <source>
        <strain evidence="2 3">3A-2</strain>
    </source>
</reference>
<feature type="region of interest" description="Disordered" evidence="1">
    <location>
        <begin position="70"/>
        <end position="90"/>
    </location>
</feature>
<dbReference type="Proteomes" id="UP000250043">
    <property type="component" value="Unassembled WGS sequence"/>
</dbReference>
<evidence type="ECO:0000313" key="2">
    <source>
        <dbReference type="EMBL" id="OCH91196.1"/>
    </source>
</evidence>
<evidence type="ECO:0000256" key="1">
    <source>
        <dbReference type="SAM" id="MobiDB-lite"/>
    </source>
</evidence>
<feature type="region of interest" description="Disordered" evidence="1">
    <location>
        <begin position="197"/>
        <end position="229"/>
    </location>
</feature>